<sequence length="392" mass="41022">MSSRRAQASTRGTSRASGSVAGAAVAGPAQVQAQAQVRDRLDNVNKIAVLVPHSVGDFVFTLPALHALRLAYPQAELALVGQPWQCALLHGRPGPVDKVVLMPPYPGVGLAADDPCGDSAAAAFLEQTQAARIDLAVQLFGGGRYSNPFVQRFGARLAVGHRADDAPPLDRWVRYAVPNNRRLALLEVAALAGAPPPPLGDEFAVTEADRAEAAKVFRVCAGRPLAVLQPGSTDPRRCWPAESFAAVGTALAKAGAAVAVNGTASEAAVVRAVIDAMPWPAIDLTGRLSLAGLCGLLDGAALMVSNDTGPLHLALAIGTPSVGIFWFTNLIDGTPLRQHLLRSALSLRLHCPVCGAENVRFRCPHDPSFVSDVPVEQVTELAVSLLRSVTKQ</sequence>
<feature type="compositionally biased region" description="Polar residues" evidence="3">
    <location>
        <begin position="1"/>
        <end position="10"/>
    </location>
</feature>
<comment type="caution">
    <text evidence="4">The sequence shown here is derived from an EMBL/GenBank/DDBJ whole genome shotgun (WGS) entry which is preliminary data.</text>
</comment>
<dbReference type="PANTHER" id="PTHR30160:SF7">
    <property type="entry name" value="ADP-HEPTOSE--LPS HEPTOSYLTRANSFERASE 2"/>
    <property type="match status" value="1"/>
</dbReference>
<evidence type="ECO:0000313" key="5">
    <source>
        <dbReference type="Proteomes" id="UP001206126"/>
    </source>
</evidence>
<feature type="compositionally biased region" description="Low complexity" evidence="3">
    <location>
        <begin position="11"/>
        <end position="21"/>
    </location>
</feature>
<evidence type="ECO:0000313" key="4">
    <source>
        <dbReference type="EMBL" id="MCS0810431.1"/>
    </source>
</evidence>
<gene>
    <name evidence="4" type="ORF">NX774_21125</name>
</gene>
<organism evidence="4 5">
    <name type="scientific">Massilia agilis</name>
    <dbReference type="NCBI Taxonomy" id="1811226"/>
    <lineage>
        <taxon>Bacteria</taxon>
        <taxon>Pseudomonadati</taxon>
        <taxon>Pseudomonadota</taxon>
        <taxon>Betaproteobacteria</taxon>
        <taxon>Burkholderiales</taxon>
        <taxon>Oxalobacteraceae</taxon>
        <taxon>Telluria group</taxon>
        <taxon>Massilia</taxon>
    </lineage>
</organism>
<proteinExistence type="predicted"/>
<dbReference type="SUPFAM" id="SSF53756">
    <property type="entry name" value="UDP-Glycosyltransferase/glycogen phosphorylase"/>
    <property type="match status" value="1"/>
</dbReference>
<dbReference type="Pfam" id="PF01075">
    <property type="entry name" value="Glyco_transf_9"/>
    <property type="match status" value="1"/>
</dbReference>
<dbReference type="InterPro" id="IPR051199">
    <property type="entry name" value="LPS_LOS_Heptosyltrfase"/>
</dbReference>
<dbReference type="Proteomes" id="UP001206126">
    <property type="component" value="Unassembled WGS sequence"/>
</dbReference>
<dbReference type="EMBL" id="JANUHB010000006">
    <property type="protein sequence ID" value="MCS0810431.1"/>
    <property type="molecule type" value="Genomic_DNA"/>
</dbReference>
<dbReference type="RefSeq" id="WP_258824258.1">
    <property type="nucleotide sequence ID" value="NZ_JANUHB010000006.1"/>
</dbReference>
<reference evidence="4 5" key="1">
    <citation type="submission" date="2022-08" db="EMBL/GenBank/DDBJ databases">
        <title>Reclassification of Massilia species as members of the genera Telluria, Duganella, Pseudoduganella, Mokoshia gen. nov. and Zemynaea gen. nov. using orthogonal and non-orthogonal genome-based approaches.</title>
        <authorList>
            <person name="Bowman J.P."/>
        </authorList>
    </citation>
    <scope>NUCLEOTIDE SEQUENCE [LARGE SCALE GENOMIC DNA]</scope>
    <source>
        <strain evidence="4 5">JCM 31605</strain>
    </source>
</reference>
<feature type="region of interest" description="Disordered" evidence="3">
    <location>
        <begin position="1"/>
        <end position="21"/>
    </location>
</feature>
<accession>A0ABT2DGW2</accession>
<dbReference type="CDD" id="cd03789">
    <property type="entry name" value="GT9_LPS_heptosyltransferase"/>
    <property type="match status" value="1"/>
</dbReference>
<keyword evidence="5" id="KW-1185">Reference proteome</keyword>
<dbReference type="PANTHER" id="PTHR30160">
    <property type="entry name" value="TETRAACYLDISACCHARIDE 4'-KINASE-RELATED"/>
    <property type="match status" value="1"/>
</dbReference>
<evidence type="ECO:0000256" key="2">
    <source>
        <dbReference type="ARBA" id="ARBA00022679"/>
    </source>
</evidence>
<evidence type="ECO:0000256" key="1">
    <source>
        <dbReference type="ARBA" id="ARBA00022676"/>
    </source>
</evidence>
<evidence type="ECO:0000256" key="3">
    <source>
        <dbReference type="SAM" id="MobiDB-lite"/>
    </source>
</evidence>
<keyword evidence="2" id="KW-0808">Transferase</keyword>
<name>A0ABT2DGW2_9BURK</name>
<dbReference type="Gene3D" id="3.40.50.2000">
    <property type="entry name" value="Glycogen Phosphorylase B"/>
    <property type="match status" value="2"/>
</dbReference>
<dbReference type="InterPro" id="IPR002201">
    <property type="entry name" value="Glyco_trans_9"/>
</dbReference>
<protein>
    <submittedName>
        <fullName evidence="4">Glycosyltransferase family 9 protein</fullName>
    </submittedName>
</protein>
<keyword evidence="1" id="KW-0328">Glycosyltransferase</keyword>